<dbReference type="NCBIfam" id="NF033504">
    <property type="entry name" value="Ni_dep_LarA"/>
    <property type="match status" value="1"/>
</dbReference>
<evidence type="ECO:0000313" key="3">
    <source>
        <dbReference type="EMBL" id="SHN65309.1"/>
    </source>
</evidence>
<feature type="domain" description="LarA-like N-terminal" evidence="1">
    <location>
        <begin position="33"/>
        <end position="233"/>
    </location>
</feature>
<evidence type="ECO:0000259" key="2">
    <source>
        <dbReference type="Pfam" id="PF21113"/>
    </source>
</evidence>
<dbReference type="InterPro" id="IPR048068">
    <property type="entry name" value="LarA-like"/>
</dbReference>
<dbReference type="Gene3D" id="3.40.50.11440">
    <property type="match status" value="1"/>
</dbReference>
<dbReference type="PANTHER" id="PTHR33171:SF17">
    <property type="entry name" value="LARA-LIKE N-TERMINAL DOMAIN-CONTAINING PROTEIN"/>
    <property type="match status" value="1"/>
</dbReference>
<gene>
    <name evidence="3" type="ORF">SAMN02745728_01512</name>
</gene>
<keyword evidence="4" id="KW-1185">Reference proteome</keyword>
<sequence>MFIDKGNLSQEETCYIVKGIDTGSIIVDIKLKYGSDSLVLNIPDSISVDIFEPNEASPLADPLAAFLNALDAMDGSAFTSGSTPKSVAIAVPDETRPLPIKLFLPVLIERILKTFPSLKVEDISIVVGGGLHPPADSAQLQRILPSSLLDGSCPCKIVCHDAKNSPMTYFGETSRGTPVEVNAAIGTADLKIVMGMIDVHQFVGFTGGSKGVAIGCASARMITANHKMLAKEGASAANIESNPVRQDLNEAGELIGVNLAINVVLDASKKPVIVLAGKPVDVMKAGAVETARIYGLKMKEPYDIVIASCGGNPKDICLYQAQKGLTPAAQACKEGGKILILAECSQGIGDDVYHDYVKQFPCPHALMKAFQSSEFRMGAHKAFLFARVTTKKEVVFHTALDEKALSECLLKKGEAQATLNQWIKELKSPRIAVLKNANSSFFSSNE</sequence>
<dbReference type="Pfam" id="PF21113">
    <property type="entry name" value="LarA_C"/>
    <property type="match status" value="1"/>
</dbReference>
<organism evidence="3 4">
    <name type="scientific">Desulfovibrio litoralis DSM 11393</name>
    <dbReference type="NCBI Taxonomy" id="1121455"/>
    <lineage>
        <taxon>Bacteria</taxon>
        <taxon>Pseudomonadati</taxon>
        <taxon>Thermodesulfobacteriota</taxon>
        <taxon>Desulfovibrionia</taxon>
        <taxon>Desulfovibrionales</taxon>
        <taxon>Desulfovibrionaceae</taxon>
        <taxon>Desulfovibrio</taxon>
    </lineage>
</organism>
<dbReference type="InterPro" id="IPR043166">
    <property type="entry name" value="LarA-like_C"/>
</dbReference>
<protein>
    <submittedName>
        <fullName evidence="3">Nickel-dependent lactate racemase</fullName>
    </submittedName>
</protein>
<name>A0A1M7T3M1_9BACT</name>
<dbReference type="Gene3D" id="3.90.226.30">
    <property type="match status" value="1"/>
</dbReference>
<dbReference type="InterPro" id="IPR018657">
    <property type="entry name" value="LarA-like_N"/>
</dbReference>
<proteinExistence type="predicted"/>
<accession>A0A1M7T3M1</accession>
<evidence type="ECO:0000259" key="1">
    <source>
        <dbReference type="Pfam" id="PF09861"/>
    </source>
</evidence>
<dbReference type="STRING" id="1121455.SAMN02745728_01512"/>
<dbReference type="AlphaFoldDB" id="A0A1M7T3M1"/>
<dbReference type="PANTHER" id="PTHR33171">
    <property type="entry name" value="LAR_N DOMAIN-CONTAINING PROTEIN"/>
    <property type="match status" value="1"/>
</dbReference>
<dbReference type="GO" id="GO:0050043">
    <property type="term" value="F:lactate racemase activity"/>
    <property type="evidence" value="ECO:0007669"/>
    <property type="project" value="InterPro"/>
</dbReference>
<reference evidence="3 4" key="1">
    <citation type="submission" date="2016-12" db="EMBL/GenBank/DDBJ databases">
        <authorList>
            <person name="Song W.-J."/>
            <person name="Kurnit D.M."/>
        </authorList>
    </citation>
    <scope>NUCLEOTIDE SEQUENCE [LARGE SCALE GENOMIC DNA]</scope>
    <source>
        <strain evidence="3 4">DSM 11393</strain>
    </source>
</reference>
<feature type="domain" description="Lactate racemase C-terminal" evidence="2">
    <location>
        <begin position="300"/>
        <end position="411"/>
    </location>
</feature>
<dbReference type="InterPro" id="IPR048520">
    <property type="entry name" value="LarA_C"/>
</dbReference>
<dbReference type="InterPro" id="IPR047926">
    <property type="entry name" value="Ni_dep_LarA"/>
</dbReference>
<dbReference type="Pfam" id="PF09861">
    <property type="entry name" value="Lar_N"/>
    <property type="match status" value="1"/>
</dbReference>
<evidence type="ECO:0000313" key="4">
    <source>
        <dbReference type="Proteomes" id="UP000186469"/>
    </source>
</evidence>
<dbReference type="EMBL" id="FRDI01000006">
    <property type="protein sequence ID" value="SHN65309.1"/>
    <property type="molecule type" value="Genomic_DNA"/>
</dbReference>
<dbReference type="Proteomes" id="UP000186469">
    <property type="component" value="Unassembled WGS sequence"/>
</dbReference>